<reference evidence="2 3" key="1">
    <citation type="submission" date="2018-08" db="EMBL/GenBank/DDBJ databases">
        <title>Draft genome sequence of the cyanotroph, Pseudomonas monteilii BCN3.</title>
        <authorList>
            <person name="Jones L.B."/>
            <person name="Kunz D.A."/>
        </authorList>
    </citation>
    <scope>NUCLEOTIDE SEQUENCE [LARGE SCALE GENOMIC DNA]</scope>
    <source>
        <strain evidence="2 3">BCN3</strain>
    </source>
</reference>
<dbReference type="Proteomes" id="UP000265875">
    <property type="component" value="Unassembled WGS sequence"/>
</dbReference>
<dbReference type="EMBL" id="QWLL01000030">
    <property type="protein sequence ID" value="RII77419.1"/>
    <property type="molecule type" value="Genomic_DNA"/>
</dbReference>
<dbReference type="RefSeq" id="WP_119369973.1">
    <property type="nucleotide sequence ID" value="NZ_QWLL01000030.1"/>
</dbReference>
<dbReference type="AlphaFoldDB" id="A0A399M837"/>
<evidence type="ECO:0000313" key="3">
    <source>
        <dbReference type="Proteomes" id="UP000265875"/>
    </source>
</evidence>
<evidence type="ECO:0000313" key="2">
    <source>
        <dbReference type="EMBL" id="RII77419.1"/>
    </source>
</evidence>
<feature type="domain" description="ChsH2 C-terminal OB-fold" evidence="1">
    <location>
        <begin position="45"/>
        <end position="95"/>
    </location>
</feature>
<comment type="caution">
    <text evidence="2">The sequence shown here is derived from an EMBL/GenBank/DDBJ whole genome shotgun (WGS) entry which is preliminary data.</text>
</comment>
<dbReference type="InterPro" id="IPR012340">
    <property type="entry name" value="NA-bd_OB-fold"/>
</dbReference>
<dbReference type="SUPFAM" id="SSF50249">
    <property type="entry name" value="Nucleic acid-binding proteins"/>
    <property type="match status" value="1"/>
</dbReference>
<sequence length="116" mass="12695">MNTSLWSSDAPARLFASRHRVSGELVFPPVSVYSPLAEQYDVATLASEGALYSYTIINPSPKSGLQPFALGYVDLPGPARLFGRVNGKRRPEIGDVCRVLPDDTYGYVFELVEDGQ</sequence>
<proteinExistence type="predicted"/>
<accession>A0A399M837</accession>
<dbReference type="InterPro" id="IPR002878">
    <property type="entry name" value="ChsH2_C"/>
</dbReference>
<organism evidence="2 3">
    <name type="scientific">Pseudomonas monteilii</name>
    <dbReference type="NCBI Taxonomy" id="76759"/>
    <lineage>
        <taxon>Bacteria</taxon>
        <taxon>Pseudomonadati</taxon>
        <taxon>Pseudomonadota</taxon>
        <taxon>Gammaproteobacteria</taxon>
        <taxon>Pseudomonadales</taxon>
        <taxon>Pseudomonadaceae</taxon>
        <taxon>Pseudomonas</taxon>
    </lineage>
</organism>
<gene>
    <name evidence="2" type="ORF">D0894_12505</name>
</gene>
<dbReference type="Pfam" id="PF01796">
    <property type="entry name" value="OB_ChsH2_C"/>
    <property type="match status" value="1"/>
</dbReference>
<protein>
    <submittedName>
        <fullName evidence="2">Nucleotide-binding protein</fullName>
    </submittedName>
</protein>
<evidence type="ECO:0000259" key="1">
    <source>
        <dbReference type="Pfam" id="PF01796"/>
    </source>
</evidence>
<name>A0A399M837_9PSED</name>